<feature type="transmembrane region" description="Helical" evidence="2">
    <location>
        <begin position="429"/>
        <end position="447"/>
    </location>
</feature>
<dbReference type="InterPro" id="IPR020846">
    <property type="entry name" value="MFS_dom"/>
</dbReference>
<evidence type="ECO:0000313" key="4">
    <source>
        <dbReference type="Ensembl" id="ENSCSAVP00000006436.1"/>
    </source>
</evidence>
<accession>H2YM84</accession>
<reference evidence="4" key="2">
    <citation type="submission" date="2025-08" db="UniProtKB">
        <authorList>
            <consortium name="Ensembl"/>
        </authorList>
    </citation>
    <scope>IDENTIFICATION</scope>
</reference>
<dbReference type="OMA" id="LYITQSV"/>
<dbReference type="STRING" id="51511.ENSCSAVP00000006436"/>
<reference evidence="5" key="1">
    <citation type="submission" date="2003-08" db="EMBL/GenBank/DDBJ databases">
        <authorList>
            <person name="Birren B."/>
            <person name="Nusbaum C."/>
            <person name="Abebe A."/>
            <person name="Abouelleil A."/>
            <person name="Adekoya E."/>
            <person name="Ait-zahra M."/>
            <person name="Allen N."/>
            <person name="Allen T."/>
            <person name="An P."/>
            <person name="Anderson M."/>
            <person name="Anderson S."/>
            <person name="Arachchi H."/>
            <person name="Armbruster J."/>
            <person name="Bachantsang P."/>
            <person name="Baldwin J."/>
            <person name="Barry A."/>
            <person name="Bayul T."/>
            <person name="Blitshsteyn B."/>
            <person name="Bloom T."/>
            <person name="Blye J."/>
            <person name="Boguslavskiy L."/>
            <person name="Borowsky M."/>
            <person name="Boukhgalter B."/>
            <person name="Brunache A."/>
            <person name="Butler J."/>
            <person name="Calixte N."/>
            <person name="Calvo S."/>
            <person name="Camarata J."/>
            <person name="Campo K."/>
            <person name="Chang J."/>
            <person name="Cheshatsang Y."/>
            <person name="Citroen M."/>
            <person name="Collymore A."/>
            <person name="Considine T."/>
            <person name="Cook A."/>
            <person name="Cooke P."/>
            <person name="Corum B."/>
            <person name="Cuomo C."/>
            <person name="David R."/>
            <person name="Dawoe T."/>
            <person name="Degray S."/>
            <person name="Dodge S."/>
            <person name="Dooley K."/>
            <person name="Dorje P."/>
            <person name="Dorjee K."/>
            <person name="Dorris L."/>
            <person name="Duffey N."/>
            <person name="Dupes A."/>
            <person name="Elkins T."/>
            <person name="Engels R."/>
            <person name="Erickson J."/>
            <person name="Farina A."/>
            <person name="Faro S."/>
            <person name="Ferreira P."/>
            <person name="Fischer H."/>
            <person name="Fitzgerald M."/>
            <person name="Foley K."/>
            <person name="Gage D."/>
            <person name="Galagan J."/>
            <person name="Gearin G."/>
            <person name="Gnerre S."/>
            <person name="Gnirke A."/>
            <person name="Goyette A."/>
            <person name="Graham J."/>
            <person name="Grandbois E."/>
            <person name="Gyaltsen K."/>
            <person name="Hafez N."/>
            <person name="Hagopian D."/>
            <person name="Hagos B."/>
            <person name="Hall J."/>
            <person name="Hatcher B."/>
            <person name="Heller A."/>
            <person name="Higgins H."/>
            <person name="Honan T."/>
            <person name="Horn A."/>
            <person name="Houde N."/>
            <person name="Hughes L."/>
            <person name="Hulme W."/>
            <person name="Husby E."/>
            <person name="Iliev I."/>
            <person name="Jaffe D."/>
            <person name="Jones C."/>
            <person name="Kamal M."/>
            <person name="Kamat A."/>
            <person name="Kamvysselis M."/>
            <person name="Karlsson E."/>
            <person name="Kells C."/>
            <person name="Kieu A."/>
            <person name="Kisner P."/>
            <person name="Kodira C."/>
            <person name="Kulbokas E."/>
            <person name="Labutti K."/>
            <person name="Lama D."/>
            <person name="Landers T."/>
            <person name="Leger J."/>
            <person name="Levine S."/>
            <person name="Lewis D."/>
            <person name="Lewis T."/>
            <person name="Lindblad-toh K."/>
            <person name="Liu X."/>
            <person name="Lokyitsang T."/>
            <person name="Lokyitsang Y."/>
            <person name="Lucien O."/>
            <person name="Lui A."/>
            <person name="Ma L.J."/>
            <person name="Mabbitt R."/>
            <person name="Macdonald J."/>
            <person name="Maclean C."/>
            <person name="Major J."/>
            <person name="Manning J."/>
            <person name="Marabella R."/>
            <person name="Maru K."/>
            <person name="Matthews C."/>
            <person name="Mauceli E."/>
            <person name="Mccarthy M."/>
            <person name="Mcdonough S."/>
            <person name="Mcghee T."/>
            <person name="Meldrim J."/>
            <person name="Meneus L."/>
            <person name="Mesirov J."/>
            <person name="Mihalev A."/>
            <person name="Mihova T."/>
            <person name="Mikkelsen T."/>
            <person name="Mlenga V."/>
            <person name="Moru K."/>
            <person name="Mozes J."/>
            <person name="Mulrain L."/>
            <person name="Munson G."/>
            <person name="Naylor J."/>
            <person name="Newes C."/>
            <person name="Nguyen C."/>
            <person name="Nguyen N."/>
            <person name="Nguyen T."/>
            <person name="Nicol R."/>
            <person name="Nielsen C."/>
            <person name="Nizzari M."/>
            <person name="Norbu C."/>
            <person name="Norbu N."/>
            <person name="O'donnell P."/>
            <person name="Okoawo O."/>
            <person name="O'leary S."/>
            <person name="Omotosho B."/>
            <person name="O'neill K."/>
            <person name="Osman S."/>
            <person name="Parker S."/>
            <person name="Perrin D."/>
            <person name="Phunkhang P."/>
            <person name="Piqani B."/>
            <person name="Purcell S."/>
            <person name="Rachupka T."/>
            <person name="Ramasamy U."/>
            <person name="Rameau R."/>
            <person name="Ray V."/>
            <person name="Raymond C."/>
            <person name="Retta R."/>
            <person name="Richardson S."/>
            <person name="Rise C."/>
            <person name="Rodriguez J."/>
            <person name="Rogers J."/>
            <person name="Rogov P."/>
            <person name="Rutman M."/>
            <person name="Schupbach R."/>
            <person name="Seaman C."/>
            <person name="Settipalli S."/>
            <person name="Sharpe T."/>
            <person name="Sheridan J."/>
            <person name="Sherpa N."/>
            <person name="Shi J."/>
            <person name="Smirnov S."/>
            <person name="Smith C."/>
            <person name="Sougnez C."/>
            <person name="Spencer B."/>
            <person name="Stalker J."/>
            <person name="Stange-thomann N."/>
            <person name="Stavropoulos S."/>
            <person name="Stetson K."/>
            <person name="Stone C."/>
            <person name="Stone S."/>
            <person name="Stubbs M."/>
            <person name="Talamas J."/>
            <person name="Tchuinga P."/>
            <person name="Tenzing P."/>
            <person name="Tesfaye S."/>
            <person name="Theodore J."/>
            <person name="Thoulutsang Y."/>
            <person name="Topham K."/>
            <person name="Towey S."/>
            <person name="Tsamla T."/>
            <person name="Tsomo N."/>
            <person name="Vallee D."/>
            <person name="Vassiliev H."/>
            <person name="Venkataraman V."/>
            <person name="Vinson J."/>
            <person name="Vo A."/>
            <person name="Wade C."/>
            <person name="Wang S."/>
            <person name="Wangchuk T."/>
            <person name="Wangdi T."/>
            <person name="Whittaker C."/>
            <person name="Wilkinson J."/>
            <person name="Wu Y."/>
            <person name="Wyman D."/>
            <person name="Yadav S."/>
            <person name="Yang S."/>
            <person name="Yang X."/>
            <person name="Yeager S."/>
            <person name="Yee E."/>
            <person name="Young G."/>
            <person name="Zainoun J."/>
            <person name="Zembeck L."/>
            <person name="Zimmer A."/>
            <person name="Zody M."/>
            <person name="Lander E."/>
        </authorList>
    </citation>
    <scope>NUCLEOTIDE SEQUENCE [LARGE SCALE GENOMIC DNA]</scope>
</reference>
<dbReference type="GO" id="GO:0016020">
    <property type="term" value="C:membrane"/>
    <property type="evidence" value="ECO:0007669"/>
    <property type="project" value="UniProtKB-SubCell"/>
</dbReference>
<keyword evidence="2" id="KW-1133">Transmembrane helix</keyword>
<dbReference type="PANTHER" id="PTHR11360:SF284">
    <property type="entry name" value="EG:103B4.3 PROTEIN-RELATED"/>
    <property type="match status" value="1"/>
</dbReference>
<feature type="transmembrane region" description="Helical" evidence="2">
    <location>
        <begin position="130"/>
        <end position="149"/>
    </location>
</feature>
<dbReference type="Proteomes" id="UP000007875">
    <property type="component" value="Unassembled WGS sequence"/>
</dbReference>
<feature type="transmembrane region" description="Helical" evidence="2">
    <location>
        <begin position="44"/>
        <end position="65"/>
    </location>
</feature>
<dbReference type="InterPro" id="IPR050327">
    <property type="entry name" value="Proton-linked_MCT"/>
</dbReference>
<keyword evidence="5" id="KW-1185">Reference proteome</keyword>
<dbReference type="Gene3D" id="1.20.1250.20">
    <property type="entry name" value="MFS general substrate transporter like domains"/>
    <property type="match status" value="2"/>
</dbReference>
<reference evidence="4" key="3">
    <citation type="submission" date="2025-09" db="UniProtKB">
        <authorList>
            <consortium name="Ensembl"/>
        </authorList>
    </citation>
    <scope>IDENTIFICATION</scope>
</reference>
<keyword evidence="2" id="KW-0472">Membrane</keyword>
<feature type="transmembrane region" description="Helical" evidence="2">
    <location>
        <begin position="276"/>
        <end position="295"/>
    </location>
</feature>
<evidence type="ECO:0000256" key="2">
    <source>
        <dbReference type="SAM" id="Phobius"/>
    </source>
</evidence>
<organism evidence="4 5">
    <name type="scientific">Ciona savignyi</name>
    <name type="common">Pacific transparent sea squirt</name>
    <dbReference type="NCBI Taxonomy" id="51511"/>
    <lineage>
        <taxon>Eukaryota</taxon>
        <taxon>Metazoa</taxon>
        <taxon>Chordata</taxon>
        <taxon>Tunicata</taxon>
        <taxon>Ascidiacea</taxon>
        <taxon>Phlebobranchia</taxon>
        <taxon>Cionidae</taxon>
        <taxon>Ciona</taxon>
    </lineage>
</organism>
<feature type="domain" description="Major facilitator superfamily (MFS) profile" evidence="3">
    <location>
        <begin position="4"/>
        <end position="450"/>
    </location>
</feature>
<proteinExistence type="predicted"/>
<dbReference type="PROSITE" id="PS50850">
    <property type="entry name" value="MFS"/>
    <property type="match status" value="1"/>
</dbReference>
<evidence type="ECO:0000256" key="1">
    <source>
        <dbReference type="ARBA" id="ARBA00004141"/>
    </source>
</evidence>
<feature type="transmembrane region" description="Helical" evidence="2">
    <location>
        <begin position="361"/>
        <end position="385"/>
    </location>
</feature>
<feature type="transmembrane region" description="Helical" evidence="2">
    <location>
        <begin position="397"/>
        <end position="417"/>
    </location>
</feature>
<dbReference type="Pfam" id="PF07690">
    <property type="entry name" value="MFS_1"/>
    <property type="match status" value="1"/>
</dbReference>
<dbReference type="CDD" id="cd17352">
    <property type="entry name" value="MFS_MCT_SLC16"/>
    <property type="match status" value="1"/>
</dbReference>
<dbReference type="InterPro" id="IPR011701">
    <property type="entry name" value="MFS"/>
</dbReference>
<dbReference type="GO" id="GO:0008028">
    <property type="term" value="F:monocarboxylic acid transmembrane transporter activity"/>
    <property type="evidence" value="ECO:0007669"/>
    <property type="project" value="TreeGrafter"/>
</dbReference>
<comment type="subcellular location">
    <subcellularLocation>
        <location evidence="1">Membrane</location>
        <topology evidence="1">Multi-pass membrane protein</topology>
    </subcellularLocation>
</comment>
<sequence length="450" mass="48492">MKYRWVVLGCSFVVRALVFGSLFSVGVLYVEWLGEFGTSRGQTAWIGSIAAGTTLLMGPLGSALLDRFTCRQVIVASGAVLSLALISSSFASGISYLCVSFGILAGGAGGVANLAAVVSLSQYFDQQRPLAMGVGSSGVGVGAFLFGFLQKVFVEHFTWRGSLLLIGGLQLNVIACGLLMMEPQQLLLNKVAGTLQPPPTQDNYKEPKLNGEVPSERNSFETEVLEISGVKLVDGNSQRRRSTIQIIREKMNHFTLLLLHPRLTEKTKKVLSNPTFWILFFSDFLSWLTQFVPYVHLPERALMLGVHEGSLLISMLGVSSAIGKAVFGVICTLFGLSTFKVFVVAQILFGVSTLLSPLCTQLWSLSVFALSFGFLSGSYGLMMVIPAKLLGEESFTLVYGLMLAGEGIGVYLGPPFVGWMSDVSNSYDASFYVAGTALLLAALLLFLHPL</sequence>
<dbReference type="PANTHER" id="PTHR11360">
    <property type="entry name" value="MONOCARBOXYLATE TRANSPORTER"/>
    <property type="match status" value="1"/>
</dbReference>
<feature type="transmembrane region" description="Helical" evidence="2">
    <location>
        <begin position="12"/>
        <end position="32"/>
    </location>
</feature>
<dbReference type="HOGENOM" id="CLU_001265_59_1_1"/>
<dbReference type="AlphaFoldDB" id="H2YM84"/>
<evidence type="ECO:0000259" key="3">
    <source>
        <dbReference type="PROSITE" id="PS50850"/>
    </source>
</evidence>
<dbReference type="Ensembl" id="ENSCSAVT00000006517.1">
    <property type="protein sequence ID" value="ENSCSAVP00000006436.1"/>
    <property type="gene ID" value="ENSCSAVG00000003850.1"/>
</dbReference>
<feature type="transmembrane region" description="Helical" evidence="2">
    <location>
        <begin position="94"/>
        <end position="118"/>
    </location>
</feature>
<dbReference type="InterPro" id="IPR036259">
    <property type="entry name" value="MFS_trans_sf"/>
</dbReference>
<keyword evidence="2" id="KW-0812">Transmembrane</keyword>
<feature type="transmembrane region" description="Helical" evidence="2">
    <location>
        <begin position="72"/>
        <end position="88"/>
    </location>
</feature>
<evidence type="ECO:0000313" key="5">
    <source>
        <dbReference type="Proteomes" id="UP000007875"/>
    </source>
</evidence>
<name>H2YM84_CIOSA</name>
<dbReference type="InParanoid" id="H2YM84"/>
<dbReference type="eggNOG" id="KOG2504">
    <property type="taxonomic scope" value="Eukaryota"/>
</dbReference>
<dbReference type="GeneTree" id="ENSGT00940000165635"/>
<feature type="transmembrane region" description="Helical" evidence="2">
    <location>
        <begin position="161"/>
        <end position="180"/>
    </location>
</feature>
<protein>
    <recommendedName>
        <fullName evidence="3">Major facilitator superfamily (MFS) profile domain-containing protein</fullName>
    </recommendedName>
</protein>
<dbReference type="SUPFAM" id="SSF103473">
    <property type="entry name" value="MFS general substrate transporter"/>
    <property type="match status" value="1"/>
</dbReference>